<dbReference type="EMBL" id="BGZK01000802">
    <property type="protein sequence ID" value="GBP61028.1"/>
    <property type="molecule type" value="Genomic_DNA"/>
</dbReference>
<name>A0A4C1XC80_EUMVA</name>
<keyword evidence="2" id="KW-1185">Reference proteome</keyword>
<sequence length="107" mass="12115">MAAANDQRKRTNGYGIPNFTIANDTDRGRGELRSAILRPRRTINNAPRHRPLGLSKSTLCSYRSKLLLSAFPVNCSTIRSTLNFRRSLNLLWPFTRRSVRTIDGAIN</sequence>
<protein>
    <submittedName>
        <fullName evidence="1">Uncharacterized protein</fullName>
    </submittedName>
</protein>
<dbReference type="Proteomes" id="UP000299102">
    <property type="component" value="Unassembled WGS sequence"/>
</dbReference>
<accession>A0A4C1XC80</accession>
<proteinExistence type="predicted"/>
<comment type="caution">
    <text evidence="1">The sequence shown here is derived from an EMBL/GenBank/DDBJ whole genome shotgun (WGS) entry which is preliminary data.</text>
</comment>
<reference evidence="1 2" key="1">
    <citation type="journal article" date="2019" name="Commun. Biol.">
        <title>The bagworm genome reveals a unique fibroin gene that provides high tensile strength.</title>
        <authorList>
            <person name="Kono N."/>
            <person name="Nakamura H."/>
            <person name="Ohtoshi R."/>
            <person name="Tomita M."/>
            <person name="Numata K."/>
            <person name="Arakawa K."/>
        </authorList>
    </citation>
    <scope>NUCLEOTIDE SEQUENCE [LARGE SCALE GENOMIC DNA]</scope>
</reference>
<dbReference type="AlphaFoldDB" id="A0A4C1XC80"/>
<evidence type="ECO:0000313" key="1">
    <source>
        <dbReference type="EMBL" id="GBP61028.1"/>
    </source>
</evidence>
<gene>
    <name evidence="1" type="ORF">EVAR_51160_1</name>
</gene>
<evidence type="ECO:0000313" key="2">
    <source>
        <dbReference type="Proteomes" id="UP000299102"/>
    </source>
</evidence>
<organism evidence="1 2">
    <name type="scientific">Eumeta variegata</name>
    <name type="common">Bagworm moth</name>
    <name type="synonym">Eumeta japonica</name>
    <dbReference type="NCBI Taxonomy" id="151549"/>
    <lineage>
        <taxon>Eukaryota</taxon>
        <taxon>Metazoa</taxon>
        <taxon>Ecdysozoa</taxon>
        <taxon>Arthropoda</taxon>
        <taxon>Hexapoda</taxon>
        <taxon>Insecta</taxon>
        <taxon>Pterygota</taxon>
        <taxon>Neoptera</taxon>
        <taxon>Endopterygota</taxon>
        <taxon>Lepidoptera</taxon>
        <taxon>Glossata</taxon>
        <taxon>Ditrysia</taxon>
        <taxon>Tineoidea</taxon>
        <taxon>Psychidae</taxon>
        <taxon>Oiketicinae</taxon>
        <taxon>Eumeta</taxon>
    </lineage>
</organism>